<organism evidence="1 2">
    <name type="scientific">Novosphingobium pentaromativorans US6-1</name>
    <dbReference type="NCBI Taxonomy" id="1088721"/>
    <lineage>
        <taxon>Bacteria</taxon>
        <taxon>Pseudomonadati</taxon>
        <taxon>Pseudomonadota</taxon>
        <taxon>Alphaproteobacteria</taxon>
        <taxon>Sphingomonadales</taxon>
        <taxon>Sphingomonadaceae</taxon>
        <taxon>Novosphingobium</taxon>
    </lineage>
</organism>
<name>G6EFE5_9SPHN</name>
<comment type="caution">
    <text evidence="1">The sequence shown here is derived from an EMBL/GenBank/DDBJ whole genome shotgun (WGS) entry which is preliminary data.</text>
</comment>
<evidence type="ECO:0000313" key="2">
    <source>
        <dbReference type="Proteomes" id="UP000004030"/>
    </source>
</evidence>
<accession>G6EFE5</accession>
<dbReference type="Proteomes" id="UP000004030">
    <property type="component" value="Unassembled WGS sequence"/>
</dbReference>
<keyword evidence="2" id="KW-1185">Reference proteome</keyword>
<evidence type="ECO:0000313" key="1">
    <source>
        <dbReference type="EMBL" id="EHJ59990.1"/>
    </source>
</evidence>
<protein>
    <submittedName>
        <fullName evidence="1">Uncharacterized protein</fullName>
    </submittedName>
</protein>
<gene>
    <name evidence="1" type="ORF">NSU_3066</name>
</gene>
<reference evidence="1 2" key="1">
    <citation type="journal article" date="2012" name="J. Bacteriol.">
        <title>Genome sequence of benzo(a)pyrene-degrading bacterium Novosphingobium pentaromativorans US6-1.</title>
        <authorList>
            <person name="Luo Y.R."/>
            <person name="Kang S.G."/>
            <person name="Kim S.J."/>
            <person name="Kim M.R."/>
            <person name="Li N."/>
            <person name="Lee J.H."/>
            <person name="Kwon K.K."/>
        </authorList>
    </citation>
    <scope>NUCLEOTIDE SEQUENCE [LARGE SCALE GENOMIC DNA]</scope>
    <source>
        <strain evidence="1 2">US6-1</strain>
    </source>
</reference>
<dbReference type="AlphaFoldDB" id="G6EFE5"/>
<sequence length="56" mass="6096">MISFRAAHPGIVPCGAPTAFFFCSFDLFSSIEFSSLNKGSAPGRFTVNLFYIPLMS</sequence>
<dbReference type="EMBL" id="AGFM01000048">
    <property type="protein sequence ID" value="EHJ59990.1"/>
    <property type="molecule type" value="Genomic_DNA"/>
</dbReference>
<proteinExistence type="predicted"/>